<feature type="chain" id="PRO_5025628642" evidence="2">
    <location>
        <begin position="28"/>
        <end position="79"/>
    </location>
</feature>
<feature type="signal peptide" evidence="2">
    <location>
        <begin position="1"/>
        <end position="27"/>
    </location>
</feature>
<name>A0A6A2ZYS3_HIBSY</name>
<evidence type="ECO:0000256" key="2">
    <source>
        <dbReference type="SAM" id="SignalP"/>
    </source>
</evidence>
<proteinExistence type="predicted"/>
<feature type="region of interest" description="Disordered" evidence="1">
    <location>
        <begin position="58"/>
        <end position="79"/>
    </location>
</feature>
<dbReference type="EMBL" id="VEPZ02001068">
    <property type="protein sequence ID" value="KAE8696359.1"/>
    <property type="molecule type" value="Genomic_DNA"/>
</dbReference>
<comment type="caution">
    <text evidence="3">The sequence shown here is derived from an EMBL/GenBank/DDBJ whole genome shotgun (WGS) entry which is preliminary data.</text>
</comment>
<sequence length="79" mass="8647">MKANTRALSVLILLLWTPLSNLAQAEACPIRHGHASLVSRTAASWVFGDLQADKRNHQKLADSSFRRIPPSTSNPIGNK</sequence>
<gene>
    <name evidence="3" type="ORF">F3Y22_tig00110674pilonHSYRG00064</name>
</gene>
<reference evidence="3" key="1">
    <citation type="submission" date="2019-09" db="EMBL/GenBank/DDBJ databases">
        <title>Draft genome information of white flower Hibiscus syriacus.</title>
        <authorList>
            <person name="Kim Y.-M."/>
        </authorList>
    </citation>
    <scope>NUCLEOTIDE SEQUENCE [LARGE SCALE GENOMIC DNA]</scope>
    <source>
        <strain evidence="3">YM2019G1</strain>
    </source>
</reference>
<dbReference type="Proteomes" id="UP000436088">
    <property type="component" value="Unassembled WGS sequence"/>
</dbReference>
<organism evidence="3 4">
    <name type="scientific">Hibiscus syriacus</name>
    <name type="common">Rose of Sharon</name>
    <dbReference type="NCBI Taxonomy" id="106335"/>
    <lineage>
        <taxon>Eukaryota</taxon>
        <taxon>Viridiplantae</taxon>
        <taxon>Streptophyta</taxon>
        <taxon>Embryophyta</taxon>
        <taxon>Tracheophyta</taxon>
        <taxon>Spermatophyta</taxon>
        <taxon>Magnoliopsida</taxon>
        <taxon>eudicotyledons</taxon>
        <taxon>Gunneridae</taxon>
        <taxon>Pentapetalae</taxon>
        <taxon>rosids</taxon>
        <taxon>malvids</taxon>
        <taxon>Malvales</taxon>
        <taxon>Malvaceae</taxon>
        <taxon>Malvoideae</taxon>
        <taxon>Hibiscus</taxon>
    </lineage>
</organism>
<dbReference type="AlphaFoldDB" id="A0A6A2ZYS3"/>
<accession>A0A6A2ZYS3</accession>
<evidence type="ECO:0000313" key="3">
    <source>
        <dbReference type="EMBL" id="KAE8696359.1"/>
    </source>
</evidence>
<protein>
    <submittedName>
        <fullName evidence="3">Ubiquitin-conjugating enzyme 34 isoform 1</fullName>
    </submittedName>
</protein>
<evidence type="ECO:0000256" key="1">
    <source>
        <dbReference type="SAM" id="MobiDB-lite"/>
    </source>
</evidence>
<keyword evidence="4" id="KW-1185">Reference proteome</keyword>
<keyword evidence="2" id="KW-0732">Signal</keyword>
<feature type="compositionally biased region" description="Polar residues" evidence="1">
    <location>
        <begin position="70"/>
        <end position="79"/>
    </location>
</feature>
<evidence type="ECO:0000313" key="4">
    <source>
        <dbReference type="Proteomes" id="UP000436088"/>
    </source>
</evidence>